<dbReference type="FunFam" id="3.40.50.11540:FF:000001">
    <property type="entry name" value="NADH dehydrogenase [ubiquinone] flavoprotein 1, mitochondrial"/>
    <property type="match status" value="1"/>
</dbReference>
<evidence type="ECO:0000256" key="4">
    <source>
        <dbReference type="ARBA" id="ARBA00023004"/>
    </source>
</evidence>
<evidence type="ECO:0000256" key="1">
    <source>
        <dbReference type="ARBA" id="ARBA00007523"/>
    </source>
</evidence>
<evidence type="ECO:0000256" key="5">
    <source>
        <dbReference type="ARBA" id="ARBA00023014"/>
    </source>
</evidence>
<dbReference type="PANTHER" id="PTHR43578:SF3">
    <property type="entry name" value="NADH-QUINONE OXIDOREDUCTASE SUBUNIT F"/>
    <property type="match status" value="1"/>
</dbReference>
<dbReference type="Gene3D" id="1.20.1440.230">
    <property type="entry name" value="NADH-ubiquinone oxidoreductase 51kDa subunit, iron-sulphur binding domain"/>
    <property type="match status" value="1"/>
</dbReference>
<dbReference type="GO" id="GO:0046872">
    <property type="term" value="F:metal ion binding"/>
    <property type="evidence" value="ECO:0007669"/>
    <property type="project" value="UniProtKB-KW"/>
</dbReference>
<name>A0AA48GV42_9BACT</name>
<dbReference type="GO" id="GO:0051539">
    <property type="term" value="F:4 iron, 4 sulfur cluster binding"/>
    <property type="evidence" value="ECO:0007669"/>
    <property type="project" value="UniProtKB-KW"/>
</dbReference>
<dbReference type="SUPFAM" id="SSF51971">
    <property type="entry name" value="Nucleotide-binding domain"/>
    <property type="match status" value="1"/>
</dbReference>
<dbReference type="Pfam" id="PF14691">
    <property type="entry name" value="Fer4_20"/>
    <property type="match status" value="1"/>
</dbReference>
<dbReference type="InterPro" id="IPR037225">
    <property type="entry name" value="Nuo51_FMN-bd_sf"/>
</dbReference>
<dbReference type="GO" id="GO:0016491">
    <property type="term" value="F:oxidoreductase activity"/>
    <property type="evidence" value="ECO:0007669"/>
    <property type="project" value="InterPro"/>
</dbReference>
<dbReference type="Pfam" id="PF01512">
    <property type="entry name" value="Complex1_51K"/>
    <property type="match status" value="1"/>
</dbReference>
<comment type="similarity">
    <text evidence="1">Belongs to the complex I 51 kDa subunit family.</text>
</comment>
<dbReference type="SMART" id="SM00928">
    <property type="entry name" value="NADH_4Fe-4S"/>
    <property type="match status" value="1"/>
</dbReference>
<dbReference type="InterPro" id="IPR028261">
    <property type="entry name" value="DPD_II"/>
</dbReference>
<feature type="domain" description="NADH-ubiquinone oxidoreductase 51kDa subunit iron-sulphur binding" evidence="6">
    <location>
        <begin position="491"/>
        <end position="536"/>
    </location>
</feature>
<dbReference type="SUPFAM" id="SSF52833">
    <property type="entry name" value="Thioredoxin-like"/>
    <property type="match status" value="1"/>
</dbReference>
<dbReference type="Pfam" id="PF07992">
    <property type="entry name" value="Pyr_redox_2"/>
    <property type="match status" value="1"/>
</dbReference>
<dbReference type="CDD" id="cd02980">
    <property type="entry name" value="TRX_Fd_family"/>
    <property type="match status" value="1"/>
</dbReference>
<protein>
    <recommendedName>
        <fullName evidence="6">NADH-ubiquinone oxidoreductase 51kDa subunit iron-sulphur binding domain-containing protein</fullName>
    </recommendedName>
</protein>
<evidence type="ECO:0000259" key="6">
    <source>
        <dbReference type="SMART" id="SM00928"/>
    </source>
</evidence>
<reference evidence="7" key="1">
    <citation type="journal article" date="2023" name="Int. J. Syst. Evol. Microbiol.">
        <title>Mesoterricola silvestris gen. nov., sp. nov., Mesoterricola sediminis sp. nov., Geothrix oryzae sp. nov., Geothrix edaphica sp. nov., Geothrix rubra sp. nov., and Geothrix limicola sp. nov., six novel members of Acidobacteriota isolated from soils.</title>
        <authorList>
            <person name="Itoh H."/>
            <person name="Sugisawa Y."/>
            <person name="Mise K."/>
            <person name="Xu Z."/>
            <person name="Kuniyasu M."/>
            <person name="Ushijima N."/>
            <person name="Kawano K."/>
            <person name="Kobayashi E."/>
            <person name="Shiratori Y."/>
            <person name="Masuda Y."/>
            <person name="Senoo K."/>
        </authorList>
    </citation>
    <scope>NUCLEOTIDE SEQUENCE</scope>
    <source>
        <strain evidence="7">W786</strain>
    </source>
</reference>
<dbReference type="PROSITE" id="PS00645">
    <property type="entry name" value="COMPLEX1_51K_2"/>
    <property type="match status" value="1"/>
</dbReference>
<dbReference type="InterPro" id="IPR037207">
    <property type="entry name" value="Nuop51_4Fe4S-bd_sf"/>
</dbReference>
<dbReference type="PANTHER" id="PTHR43578">
    <property type="entry name" value="NADH-QUINONE OXIDOREDUCTASE SUBUNIT F"/>
    <property type="match status" value="1"/>
</dbReference>
<keyword evidence="8" id="KW-1185">Reference proteome</keyword>
<keyword evidence="5" id="KW-0411">Iron-sulfur</keyword>
<dbReference type="KEGG" id="msea:METESE_17720"/>
<dbReference type="Proteomes" id="UP001228113">
    <property type="component" value="Chromosome"/>
</dbReference>
<dbReference type="Gene3D" id="3.40.30.10">
    <property type="entry name" value="Glutaredoxin"/>
    <property type="match status" value="1"/>
</dbReference>
<dbReference type="Gene3D" id="6.10.250.1450">
    <property type="match status" value="1"/>
</dbReference>
<dbReference type="InterPro" id="IPR036249">
    <property type="entry name" value="Thioredoxin-like_sf"/>
</dbReference>
<dbReference type="RefSeq" id="WP_316411530.1">
    <property type="nucleotide sequence ID" value="NZ_AP027081.1"/>
</dbReference>
<dbReference type="GO" id="GO:0010181">
    <property type="term" value="F:FMN binding"/>
    <property type="evidence" value="ECO:0007669"/>
    <property type="project" value="InterPro"/>
</dbReference>
<dbReference type="Gene3D" id="3.50.50.60">
    <property type="entry name" value="FAD/NAD(P)-binding domain"/>
    <property type="match status" value="2"/>
</dbReference>
<dbReference type="InterPro" id="IPR036188">
    <property type="entry name" value="FAD/NAD-bd_sf"/>
</dbReference>
<gene>
    <name evidence="7" type="ORF">METESE_17720</name>
</gene>
<keyword evidence="4" id="KW-0408">Iron</keyword>
<sequence length="1080" mass="115705">MSSPTSHACWSPAPRPGSALLGALQDGPFRGLEGEALDGLLAALRRERVERPVIFVGAGTCGLGAGADKTLAQVKAWCEATGRDAEIREVGCIGLCSEEPMVDVQLPGRARISFAAVTADRVDEVLEGVFQGRPDVERALGQFPAEGQEAWPGVRPMAEHPFLARQKRWVLANSGLIDFTSIDEYIARGGYDALHATLTGRTRQEVVDEVLASGLRGRGGGGFPTGRKWKMALDAQSDQKYMICNADEGDPGAFMDRAVCESDPHRLLEGMITGCYAIGASKAYIYIRAEYPLAIRNLKLAMAQARAYGLLGENILGSGFSLDIVLKMGAGAFVCGEETALMHSIEGRRGMPRPRPPYPIQSGLFGKPTVINNVETFANIPTVMQLGGAGFAATGTEGSKGTKVFALSGMVRRTGLVEVPMGTAIRDVVFAVGGGIPNGKKCKAVQIGGPSGGCIPEPHLDLPCDYEALKSFGAIMGSGGLVVMDENTCMVDLAKFFMEFIQSESCGKCIPCREGTKQMLDILKAITQNRRSEEGLDALLRVRGVMVLKELGEAIRTSSLCGLGQTAPNPVLSTLKWFREEYEAHIYERRCPAGACRELVGAPCQSGCPVGTEVWKYVAHVALGEYEDAYGAIRAANPFPSVCARVCNHPCESSCRCGTTGGDPIAIRHLKRFVVDRVDPATFKGGARPQRPGAPRVAVVGAGPAGLTAAHALGMKGYPVTVFEREHKAGGMLVAGIPAYRLPREVLEREIDSLINENVRMEFGKALGRDFTIQSLKEEGYQAVYLALGSHQSKRLGLPGDEVEGIVPGIAFLKAWNLHGRALGRGRVGVIGGGNSALDAARVALRQEGVEEVTIFYRRTRNEMPAYQEEIEAALDEGIRVETLVAPLQVVSAGGRLRGIVFQRNELGDRDESGRARPVPIPGSEFTAELDTLVVAISEEPETACLDGFRLKSWGGVVTNPESGLTSQKRVYAGGDVVTGPSTVIEAVAAGKNAAVMIDRQLTGRQLKVLGGVALPTVYIPPFAGEEEEGEGPARAVPPHLPLEMRRKNFREVDLCLSEEHALCEARRCLRCDVEFTQPV</sequence>
<evidence type="ECO:0000256" key="3">
    <source>
        <dbReference type="ARBA" id="ARBA00022723"/>
    </source>
</evidence>
<evidence type="ECO:0000256" key="2">
    <source>
        <dbReference type="ARBA" id="ARBA00022485"/>
    </source>
</evidence>
<dbReference type="InterPro" id="IPR011538">
    <property type="entry name" value="Nuo51_FMN-bd"/>
</dbReference>
<dbReference type="InterPro" id="IPR001949">
    <property type="entry name" value="NADH-UbQ_OxRdtase_51kDa_CS"/>
</dbReference>
<dbReference type="SUPFAM" id="SSF142019">
    <property type="entry name" value="Nqo1 FMN-binding domain-like"/>
    <property type="match status" value="1"/>
</dbReference>
<dbReference type="InterPro" id="IPR019575">
    <property type="entry name" value="Nuop51_4Fe4S-bd"/>
</dbReference>
<dbReference type="EMBL" id="AP027081">
    <property type="protein sequence ID" value="BDU76814.1"/>
    <property type="molecule type" value="Genomic_DNA"/>
</dbReference>
<keyword evidence="3" id="KW-0479">Metal-binding</keyword>
<evidence type="ECO:0000313" key="8">
    <source>
        <dbReference type="Proteomes" id="UP001228113"/>
    </source>
</evidence>
<dbReference type="Gene3D" id="3.10.20.600">
    <property type="match status" value="1"/>
</dbReference>
<dbReference type="SUPFAM" id="SSF46548">
    <property type="entry name" value="alpha-helical ferredoxin"/>
    <property type="match status" value="1"/>
</dbReference>
<dbReference type="Gene3D" id="3.40.50.11540">
    <property type="entry name" value="NADH-ubiquinone oxidoreductase 51kDa subunit"/>
    <property type="match status" value="1"/>
</dbReference>
<dbReference type="GO" id="GO:0008137">
    <property type="term" value="F:NADH dehydrogenase (ubiquinone) activity"/>
    <property type="evidence" value="ECO:0007669"/>
    <property type="project" value="InterPro"/>
</dbReference>
<proteinExistence type="inferred from homology"/>
<dbReference type="InterPro" id="IPR019554">
    <property type="entry name" value="Soluble_ligand-bd"/>
</dbReference>
<dbReference type="PRINTS" id="PR00419">
    <property type="entry name" value="ADXRDTASE"/>
</dbReference>
<dbReference type="SUPFAM" id="SSF142984">
    <property type="entry name" value="Nqo1 middle domain-like"/>
    <property type="match status" value="1"/>
</dbReference>
<accession>A0AA48GV42</accession>
<evidence type="ECO:0000313" key="7">
    <source>
        <dbReference type="EMBL" id="BDU76814.1"/>
    </source>
</evidence>
<dbReference type="Pfam" id="PF10589">
    <property type="entry name" value="NADH_4Fe-4S"/>
    <property type="match status" value="1"/>
</dbReference>
<dbReference type="InterPro" id="IPR023753">
    <property type="entry name" value="FAD/NAD-binding_dom"/>
</dbReference>
<dbReference type="Pfam" id="PF10531">
    <property type="entry name" value="SLBB"/>
    <property type="match status" value="1"/>
</dbReference>
<keyword evidence="2" id="KW-0004">4Fe-4S</keyword>
<dbReference type="AlphaFoldDB" id="A0AA48GV42"/>
<dbReference type="SUPFAM" id="SSF140490">
    <property type="entry name" value="Nqo1C-terminal domain-like"/>
    <property type="match status" value="1"/>
</dbReference>
<organism evidence="7 8">
    <name type="scientific">Mesoterricola sediminis</name>
    <dbReference type="NCBI Taxonomy" id="2927980"/>
    <lineage>
        <taxon>Bacteria</taxon>
        <taxon>Pseudomonadati</taxon>
        <taxon>Acidobacteriota</taxon>
        <taxon>Holophagae</taxon>
        <taxon>Holophagales</taxon>
        <taxon>Holophagaceae</taxon>
        <taxon>Mesoterricola</taxon>
    </lineage>
</organism>